<dbReference type="CDD" id="cd12681">
    <property type="entry name" value="RRM_SKAR"/>
    <property type="match status" value="1"/>
</dbReference>
<dbReference type="InterPro" id="IPR035979">
    <property type="entry name" value="RBD_domain_sf"/>
</dbReference>
<comment type="function">
    <text evidence="14">Is involved in regulation of translation. Is preferentially associated with CBC-bound spliced mRNA-protein complexes during the pioneer round of mRNA translation. Contributes to enhanced translational efficiency of spliced over nonspliced mRNAs. Recruits activated ribosomal protein S6 kinase beta-1 I/RPS6KB1 to newly synthesized mRNA. Involved in nuclear mRNA export; probably mediated by association with the TREX complex.</text>
</comment>
<proteinExistence type="predicted"/>
<dbReference type="Proteomes" id="UP000694423">
    <property type="component" value="Unplaced"/>
</dbReference>
<evidence type="ECO:0000256" key="5">
    <source>
        <dbReference type="ARBA" id="ARBA00022490"/>
    </source>
</evidence>
<evidence type="ECO:0000256" key="18">
    <source>
        <dbReference type="PROSITE-ProRule" id="PRU00176"/>
    </source>
</evidence>
<keyword evidence="3" id="KW-0813">Transport</keyword>
<name>A0A8C4J9B5_DRONO</name>
<keyword evidence="8" id="KW-0509">mRNA transport</keyword>
<reference evidence="21" key="1">
    <citation type="submission" date="2025-08" db="UniProtKB">
        <authorList>
            <consortium name="Ensembl"/>
        </authorList>
    </citation>
    <scope>IDENTIFICATION</scope>
</reference>
<protein>
    <recommendedName>
        <fullName evidence="16">Polymerase delta-interacting protein 3</fullName>
    </recommendedName>
    <alternativeName>
        <fullName evidence="17">S6K1 Aly/REF-like target</fullName>
    </alternativeName>
</protein>
<feature type="compositionally biased region" description="Basic and acidic residues" evidence="19">
    <location>
        <begin position="359"/>
        <end position="368"/>
    </location>
</feature>
<dbReference type="InterPro" id="IPR000504">
    <property type="entry name" value="RRM_dom"/>
</dbReference>
<keyword evidence="12" id="KW-0007">Acetylation</keyword>
<dbReference type="Pfam" id="PF00076">
    <property type="entry name" value="RRM_1"/>
    <property type="match status" value="1"/>
</dbReference>
<evidence type="ECO:0000256" key="8">
    <source>
        <dbReference type="ARBA" id="ARBA00022816"/>
    </source>
</evidence>
<organism evidence="21 22">
    <name type="scientific">Dromaius novaehollandiae</name>
    <name type="common">Emu</name>
    <dbReference type="NCBI Taxonomy" id="8790"/>
    <lineage>
        <taxon>Eukaryota</taxon>
        <taxon>Metazoa</taxon>
        <taxon>Chordata</taxon>
        <taxon>Craniata</taxon>
        <taxon>Vertebrata</taxon>
        <taxon>Euteleostomi</taxon>
        <taxon>Archelosauria</taxon>
        <taxon>Archosauria</taxon>
        <taxon>Dinosauria</taxon>
        <taxon>Saurischia</taxon>
        <taxon>Theropoda</taxon>
        <taxon>Coelurosauria</taxon>
        <taxon>Aves</taxon>
        <taxon>Palaeognathae</taxon>
        <taxon>Casuariiformes</taxon>
        <taxon>Dromaiidae</taxon>
        <taxon>Dromaius</taxon>
    </lineage>
</organism>
<dbReference type="InterPro" id="IPR034784">
    <property type="entry name" value="PDIP3_RRM"/>
</dbReference>
<comment type="subcellular location">
    <subcellularLocation>
        <location evidence="2">Cytoplasm</location>
    </subcellularLocation>
    <subcellularLocation>
        <location evidence="1">Nucleus speckle</location>
    </subcellularLocation>
</comment>
<dbReference type="SMART" id="SM00360">
    <property type="entry name" value="RRM"/>
    <property type="match status" value="1"/>
</dbReference>
<keyword evidence="5" id="KW-0963">Cytoplasm</keyword>
<evidence type="ECO:0000256" key="15">
    <source>
        <dbReference type="ARBA" id="ARBA00066023"/>
    </source>
</evidence>
<dbReference type="GO" id="GO:0005737">
    <property type="term" value="C:cytoplasm"/>
    <property type="evidence" value="ECO:0007669"/>
    <property type="project" value="UniProtKB-SubCell"/>
</dbReference>
<feature type="domain" description="RRM" evidence="20">
    <location>
        <begin position="269"/>
        <end position="340"/>
    </location>
</feature>
<dbReference type="InterPro" id="IPR012677">
    <property type="entry name" value="Nucleotide-bd_a/b_plait_sf"/>
</dbReference>
<dbReference type="RefSeq" id="XP_064367632.1">
    <property type="nucleotide sequence ID" value="XM_064511562.1"/>
</dbReference>
<evidence type="ECO:0000256" key="4">
    <source>
        <dbReference type="ARBA" id="ARBA00022481"/>
    </source>
</evidence>
<keyword evidence="13" id="KW-0539">Nucleus</keyword>
<evidence type="ECO:0000256" key="14">
    <source>
        <dbReference type="ARBA" id="ARBA00055514"/>
    </source>
</evidence>
<dbReference type="Gene3D" id="3.30.70.330">
    <property type="match status" value="1"/>
</dbReference>
<dbReference type="CTD" id="84271"/>
<dbReference type="AlphaFoldDB" id="A0A8C4J9B5"/>
<keyword evidence="4" id="KW-0488">Methylation</keyword>
<dbReference type="PANTHER" id="PTHR19965">
    <property type="entry name" value="RNA AND EXPORT FACTOR BINDING PROTEIN"/>
    <property type="match status" value="1"/>
</dbReference>
<evidence type="ECO:0000256" key="6">
    <source>
        <dbReference type="ARBA" id="ARBA00022499"/>
    </source>
</evidence>
<keyword evidence="7" id="KW-0597">Phosphoprotein</keyword>
<dbReference type="PANTHER" id="PTHR19965:SF96">
    <property type="entry name" value="POLYMERASE DELTA-INTERACTING PROTEIN 3"/>
    <property type="match status" value="1"/>
</dbReference>
<evidence type="ECO:0000256" key="1">
    <source>
        <dbReference type="ARBA" id="ARBA00004324"/>
    </source>
</evidence>
<keyword evidence="10" id="KW-0810">Translation regulation</keyword>
<evidence type="ECO:0000256" key="13">
    <source>
        <dbReference type="ARBA" id="ARBA00023242"/>
    </source>
</evidence>
<keyword evidence="9" id="KW-0832">Ubl conjugation</keyword>
<keyword evidence="22" id="KW-1185">Reference proteome</keyword>
<evidence type="ECO:0000256" key="16">
    <source>
        <dbReference type="ARBA" id="ARBA00073185"/>
    </source>
</evidence>
<evidence type="ECO:0000256" key="7">
    <source>
        <dbReference type="ARBA" id="ARBA00022553"/>
    </source>
</evidence>
<evidence type="ECO:0000256" key="12">
    <source>
        <dbReference type="ARBA" id="ARBA00022990"/>
    </source>
</evidence>
<accession>A0A8C4J9B5</accession>
<evidence type="ECO:0000256" key="10">
    <source>
        <dbReference type="ARBA" id="ARBA00022845"/>
    </source>
</evidence>
<dbReference type="GeneID" id="112983811"/>
<dbReference type="GO" id="GO:0006417">
    <property type="term" value="P:regulation of translation"/>
    <property type="evidence" value="ECO:0007669"/>
    <property type="project" value="UniProtKB-KW"/>
</dbReference>
<evidence type="ECO:0000256" key="2">
    <source>
        <dbReference type="ARBA" id="ARBA00004496"/>
    </source>
</evidence>
<feature type="compositionally biased region" description="Low complexity" evidence="19">
    <location>
        <begin position="369"/>
        <end position="379"/>
    </location>
</feature>
<sequence>MSGSRSLRLISGPRDKMADLSLDELIRKRGVTVKGRLNTRPVFGGVRSRIGIQQNLLSRSSPAVSFQRTFDARQKIGLTDARHKLGVKDAREKLVQKDARFKIKGKVQDAREMLNSRKQQSVAAEKVTKVVDAREKISLKRSTPATAAISPAMGTVNPAMKITKTIQGLYDMEDDDESVSPLPSKQMKITTTNSFLHNTTGLSGNKFSLSKTVPLTKVVQNDTYTAPPAPPSPMRTKALTNMSRTLVTKEEPPKEPAPVELVFSPLEGTKMTVNNLHPRVTEEDIVELFCVCGALKRARLVHPGVAEVVFVKKEDAITAYKKYNNRCLDGQPMKCNLHMNGNVITSDQPILLRLSDTPSVKKEGEPRRSSASASANPPAEVDPDTILKALFKSSGVSASVQPTEFKIKL</sequence>
<evidence type="ECO:0000313" key="22">
    <source>
        <dbReference type="Proteomes" id="UP000694423"/>
    </source>
</evidence>
<dbReference type="SUPFAM" id="SSF54928">
    <property type="entry name" value="RNA-binding domain, RBD"/>
    <property type="match status" value="1"/>
</dbReference>
<evidence type="ECO:0000259" key="20">
    <source>
        <dbReference type="PROSITE" id="PS50102"/>
    </source>
</evidence>
<evidence type="ECO:0000256" key="9">
    <source>
        <dbReference type="ARBA" id="ARBA00022843"/>
    </source>
</evidence>
<dbReference type="FunFam" id="3.30.70.330:FF:000243">
    <property type="entry name" value="DNA polymerase delta-interacting protein 3"/>
    <property type="match status" value="1"/>
</dbReference>
<dbReference type="GO" id="GO:0016973">
    <property type="term" value="P:poly(A)+ mRNA export from nucleus"/>
    <property type="evidence" value="ECO:0007669"/>
    <property type="project" value="TreeGrafter"/>
</dbReference>
<keyword evidence="11 18" id="KW-0694">RNA-binding</keyword>
<feature type="region of interest" description="Disordered" evidence="19">
    <location>
        <begin position="359"/>
        <end position="381"/>
    </location>
</feature>
<evidence type="ECO:0000256" key="17">
    <source>
        <dbReference type="ARBA" id="ARBA00078267"/>
    </source>
</evidence>
<dbReference type="GO" id="GO:0003729">
    <property type="term" value="F:mRNA binding"/>
    <property type="evidence" value="ECO:0007669"/>
    <property type="project" value="TreeGrafter"/>
</dbReference>
<dbReference type="GO" id="GO:0016607">
    <property type="term" value="C:nuclear speck"/>
    <property type="evidence" value="ECO:0007669"/>
    <property type="project" value="UniProtKB-SubCell"/>
</dbReference>
<reference evidence="21" key="2">
    <citation type="submission" date="2025-09" db="UniProtKB">
        <authorList>
            <consortium name="Ensembl"/>
        </authorList>
    </citation>
    <scope>IDENTIFICATION</scope>
</reference>
<evidence type="ECO:0000256" key="19">
    <source>
        <dbReference type="SAM" id="MobiDB-lite"/>
    </source>
</evidence>
<dbReference type="PROSITE" id="PS50102">
    <property type="entry name" value="RRM"/>
    <property type="match status" value="1"/>
</dbReference>
<evidence type="ECO:0000256" key="11">
    <source>
        <dbReference type="ARBA" id="ARBA00022884"/>
    </source>
</evidence>
<dbReference type="InterPro" id="IPR051229">
    <property type="entry name" value="ALYREF_mRNA_export"/>
</dbReference>
<dbReference type="Ensembl" id="ENSDNVT00000006050.1">
    <property type="protein sequence ID" value="ENSDNVP00000005036.1"/>
    <property type="gene ID" value="ENSDNVG00000003598.1"/>
</dbReference>
<keyword evidence="6" id="KW-1017">Isopeptide bond</keyword>
<evidence type="ECO:0000256" key="3">
    <source>
        <dbReference type="ARBA" id="ARBA00022448"/>
    </source>
</evidence>
<gene>
    <name evidence="21" type="primary">POLDIP3</name>
</gene>
<comment type="subunit">
    <text evidence="15">Interacts with POLD2. Interacts with NCBP1 and EIF4A3. Associates with the multiprotein exon junction complex (EJC). Interacts with RPS6KB1 (activated). Interacts with ERH. Interacts with THOC2, DDX39B and ZC3H11A; the interactions are ATP-dependent and indicative for an association with the TREX complex.</text>
</comment>
<evidence type="ECO:0000313" key="21">
    <source>
        <dbReference type="Ensembl" id="ENSDNVP00000005036.1"/>
    </source>
</evidence>